<dbReference type="Proteomes" id="UP000066014">
    <property type="component" value="Chromosome"/>
</dbReference>
<dbReference type="OrthoDB" id="9157543at2"/>
<organism evidence="2 3">
    <name type="scientific">Serpentinimonas maccroryi</name>
    <dbReference type="NCBI Taxonomy" id="1458426"/>
    <lineage>
        <taxon>Bacteria</taxon>
        <taxon>Pseudomonadati</taxon>
        <taxon>Pseudomonadota</taxon>
        <taxon>Betaproteobacteria</taxon>
        <taxon>Burkholderiales</taxon>
        <taxon>Comamonadaceae</taxon>
        <taxon>Serpentinimonas</taxon>
    </lineage>
</organism>
<dbReference type="AlphaFoldDB" id="A0A060NNP5"/>
<dbReference type="RefSeq" id="WP_045535692.1">
    <property type="nucleotide sequence ID" value="NZ_AP014569.1"/>
</dbReference>
<dbReference type="HOGENOM" id="CLU_2116833_0_0_4"/>
<gene>
    <name evidence="2" type="ORF">SMCB_1129</name>
</gene>
<feature type="transmembrane region" description="Helical" evidence="1">
    <location>
        <begin position="20"/>
        <end position="41"/>
    </location>
</feature>
<dbReference type="KEGG" id="cbab:SMCB_1129"/>
<name>A0A060NNP5_9BURK</name>
<feature type="transmembrane region" description="Helical" evidence="1">
    <location>
        <begin position="53"/>
        <end position="73"/>
    </location>
</feature>
<keyword evidence="1" id="KW-0812">Transmembrane</keyword>
<evidence type="ECO:0000256" key="1">
    <source>
        <dbReference type="SAM" id="Phobius"/>
    </source>
</evidence>
<evidence type="ECO:0000313" key="2">
    <source>
        <dbReference type="EMBL" id="BAO83357.1"/>
    </source>
</evidence>
<reference evidence="2 3" key="1">
    <citation type="journal article" date="2014" name="Nat. Commun.">
        <title>Physiological and genomic features of highly alkaliphilic hydrogen-utilizing Betaproteobacteria from a continental serpentinizing site.</title>
        <authorList>
            <person name="Suzuki S."/>
            <person name="Kuenen J.G."/>
            <person name="Schipper K."/>
            <person name="van der Velde S."/>
            <person name="Ishii S."/>
            <person name="Wu A."/>
            <person name="Sorokin D.Y."/>
            <person name="Tenney A."/>
            <person name="Meng X.Y."/>
            <person name="Morrill P.L."/>
            <person name="Kamagata Y."/>
            <person name="Muyzer G."/>
            <person name="Nealson K.H."/>
        </authorList>
    </citation>
    <scope>NUCLEOTIDE SEQUENCE [LARGE SCALE GENOMIC DNA]</scope>
    <source>
        <strain evidence="2 3">B1</strain>
    </source>
</reference>
<dbReference type="EMBL" id="AP014569">
    <property type="protein sequence ID" value="BAO83357.1"/>
    <property type="molecule type" value="Genomic_DNA"/>
</dbReference>
<dbReference type="InterPro" id="IPR035308">
    <property type="entry name" value="DUF5368"/>
</dbReference>
<evidence type="ECO:0000313" key="3">
    <source>
        <dbReference type="Proteomes" id="UP000066014"/>
    </source>
</evidence>
<sequence>MLYNLWLGLNIAYEILLPMLWLLVLLAVVWSATLVLALVRAPKGQWRKTLPTSAAIGAIAMALAFVLFPGVAGSSFADINQFADWLFAIGTAVGIGVALWVLTWPMLTWLKKSA</sequence>
<protein>
    <submittedName>
        <fullName evidence="2">NADH:ubiquinone oxidoreductase subunit 5 chain L/Multisubunit Na+/H+ antiporter, MnhA subunit</fullName>
    </submittedName>
</protein>
<dbReference type="Pfam" id="PF17336">
    <property type="entry name" value="DUF5368"/>
    <property type="match status" value="1"/>
</dbReference>
<accession>A0A060NNP5</accession>
<dbReference type="STRING" id="1458426.SMCB_1129"/>
<feature type="transmembrane region" description="Helical" evidence="1">
    <location>
        <begin position="85"/>
        <end position="110"/>
    </location>
</feature>
<keyword evidence="1" id="KW-0472">Membrane</keyword>
<keyword evidence="3" id="KW-1185">Reference proteome</keyword>
<keyword evidence="1" id="KW-1133">Transmembrane helix</keyword>
<keyword evidence="2" id="KW-0830">Ubiquinone</keyword>
<proteinExistence type="predicted"/>